<evidence type="ECO:0000256" key="1">
    <source>
        <dbReference type="ARBA" id="ARBA00023054"/>
    </source>
</evidence>
<feature type="region of interest" description="Disordered" evidence="3">
    <location>
        <begin position="1"/>
        <end position="57"/>
    </location>
</feature>
<feature type="region of interest" description="Disordered" evidence="3">
    <location>
        <begin position="402"/>
        <end position="423"/>
    </location>
</feature>
<evidence type="ECO:0000313" key="5">
    <source>
        <dbReference type="EMBL" id="TMW59195.1"/>
    </source>
</evidence>
<dbReference type="InterPro" id="IPR032755">
    <property type="entry name" value="TSNAXIP1_N"/>
</dbReference>
<name>A0A8K1CAC7_PYTOL</name>
<feature type="coiled-coil region" evidence="2">
    <location>
        <begin position="301"/>
        <end position="328"/>
    </location>
</feature>
<feature type="region of interest" description="Disordered" evidence="3">
    <location>
        <begin position="85"/>
        <end position="118"/>
    </location>
</feature>
<dbReference type="EMBL" id="SPLM01000110">
    <property type="protein sequence ID" value="TMW59195.1"/>
    <property type="molecule type" value="Genomic_DNA"/>
</dbReference>
<dbReference type="GO" id="GO:0005737">
    <property type="term" value="C:cytoplasm"/>
    <property type="evidence" value="ECO:0007669"/>
    <property type="project" value="TreeGrafter"/>
</dbReference>
<feature type="domain" description="Translin-associated factor X-interacting protein 1 N-terminal" evidence="4">
    <location>
        <begin position="129"/>
        <end position="225"/>
    </location>
</feature>
<dbReference type="PANTHER" id="PTHR16306">
    <property type="entry name" value="TRANSLIN-ASSOCIATED FACTOR X-INTERACTING PROTEIN 1"/>
    <property type="match status" value="1"/>
</dbReference>
<proteinExistence type="predicted"/>
<keyword evidence="6" id="KW-1185">Reference proteome</keyword>
<evidence type="ECO:0000256" key="3">
    <source>
        <dbReference type="SAM" id="MobiDB-lite"/>
    </source>
</evidence>
<dbReference type="Proteomes" id="UP000794436">
    <property type="component" value="Unassembled WGS sequence"/>
</dbReference>
<gene>
    <name evidence="5" type="ORF">Poli38472_007340</name>
</gene>
<comment type="caution">
    <text evidence="5">The sequence shown here is derived from an EMBL/GenBank/DDBJ whole genome shotgun (WGS) entry which is preliminary data.</text>
</comment>
<dbReference type="PANTHER" id="PTHR16306:SF0">
    <property type="entry name" value="TRANSLIN-ASSOCIATED FACTOR X-INTERACTING PROTEIN 1"/>
    <property type="match status" value="1"/>
</dbReference>
<accession>A0A8K1CAC7</accession>
<evidence type="ECO:0000259" key="4">
    <source>
        <dbReference type="Pfam" id="PF15739"/>
    </source>
</evidence>
<evidence type="ECO:0000313" key="6">
    <source>
        <dbReference type="Proteomes" id="UP000794436"/>
    </source>
</evidence>
<sequence>MDLHSPPASHRSLLLRKSPRVKPPPLPLPPPTPSFDEAPSTPSTPSLPPLSTDRASPRRLLPPWEQQEYTVAELDAWPLISSPSPSKNSLLRPQHHESSPLSPRIRKAHARHRALDESKSKPVLLDELEQNLSRELKALGQQESDSELSLRRHAVFRHLFQCLIDSFCVYAPILTRIKREYDSTIDKLLTKCQLVPQLHAELQTLEAQCLQTITQQQLETLKQQDALKQTLKQTQSELTAYAAQCTHLREQTARLKGELERLERRNEDMQQSNHSLVHGLKRHDETLRHVHERSREEAIVLQQMTNKYHRACDEIAELKKTITALEEKVGGVHISADKATIALLSKELQELHQQDITEREKDGDAREDEKAMGSHVLLKILEAHGIRMTLREFMQRLQRQEFDGGGSTSPTLRRMASTHGGLTKPSSAVVLRKASTVGGGADMLVPMTEDVSFVVERVSVAFIDQIRLYYQRQQQLMHRRATSSSSSTFLTENDEIHDFVNVTSADLTPLISSINYLQGRGSAADVPVYLQHDGVVRHLHYDRKRVEAIITRVWSMQDELKPRQPTTLPNVFQLFLQRQPRIDAIETAYNTVAGLERFQHVSSDCRLFLLILQMQLPDDSRQDQVRELGLLHDALGVVHRETHPVQTRPGLPLADVLQTLRRVFPYKTDAAFRTLHRALLLDLKGTPLVDFATLVLPSDAAARRPSQFRDCLRSQHIDDLLSYQQHIRHQIQQLMSSSSDPMVSVRILRECLQQSDTAKPVQELNRWLLALTDLNIDQLLTQDALMVHAPSVLARLPTLLLKPTGKYHTITDDNDT</sequence>
<evidence type="ECO:0000256" key="2">
    <source>
        <dbReference type="SAM" id="Coils"/>
    </source>
</evidence>
<reference evidence="5" key="1">
    <citation type="submission" date="2019-03" db="EMBL/GenBank/DDBJ databases">
        <title>Long read genome sequence of the mycoparasitic Pythium oligandrum ATCC 38472 isolated from sugarbeet rhizosphere.</title>
        <authorList>
            <person name="Gaulin E."/>
        </authorList>
    </citation>
    <scope>NUCLEOTIDE SEQUENCE</scope>
    <source>
        <strain evidence="5">ATCC 38472_TT</strain>
    </source>
</reference>
<protein>
    <recommendedName>
        <fullName evidence="4">Translin-associated factor X-interacting protein 1 N-terminal domain-containing protein</fullName>
    </recommendedName>
</protein>
<organism evidence="5 6">
    <name type="scientific">Pythium oligandrum</name>
    <name type="common">Mycoparasitic fungus</name>
    <dbReference type="NCBI Taxonomy" id="41045"/>
    <lineage>
        <taxon>Eukaryota</taxon>
        <taxon>Sar</taxon>
        <taxon>Stramenopiles</taxon>
        <taxon>Oomycota</taxon>
        <taxon>Peronosporomycetes</taxon>
        <taxon>Pythiales</taxon>
        <taxon>Pythiaceae</taxon>
        <taxon>Pythium</taxon>
    </lineage>
</organism>
<dbReference type="AlphaFoldDB" id="A0A8K1CAC7"/>
<dbReference type="Pfam" id="PF15739">
    <property type="entry name" value="TSNAXIP1_N"/>
    <property type="match status" value="1"/>
</dbReference>
<keyword evidence="1 2" id="KW-0175">Coiled coil</keyword>
<feature type="compositionally biased region" description="Low complexity" evidence="3">
    <location>
        <begin position="39"/>
        <end position="52"/>
    </location>
</feature>
<dbReference type="OrthoDB" id="261426at2759"/>
<feature type="compositionally biased region" description="Pro residues" evidence="3">
    <location>
        <begin position="21"/>
        <end position="33"/>
    </location>
</feature>
<feature type="coiled-coil region" evidence="2">
    <location>
        <begin position="224"/>
        <end position="272"/>
    </location>
</feature>